<dbReference type="CDD" id="cd03293">
    <property type="entry name" value="ABC_NrtD_SsuB_transporters"/>
    <property type="match status" value="1"/>
</dbReference>
<dbReference type="PANTHER" id="PTHR42788:SF13">
    <property type="entry name" value="ALIPHATIC SULFONATES IMPORT ATP-BINDING PROTEIN SSUB"/>
    <property type="match status" value="1"/>
</dbReference>
<dbReference type="GO" id="GO:0016887">
    <property type="term" value="F:ATP hydrolysis activity"/>
    <property type="evidence" value="ECO:0007669"/>
    <property type="project" value="InterPro"/>
</dbReference>
<evidence type="ECO:0000256" key="1">
    <source>
        <dbReference type="ARBA" id="ARBA00022448"/>
    </source>
</evidence>
<dbReference type="SMART" id="SM00382">
    <property type="entry name" value="AAA"/>
    <property type="match status" value="1"/>
</dbReference>
<keyword evidence="1" id="KW-0813">Transport</keyword>
<evidence type="ECO:0000259" key="4">
    <source>
        <dbReference type="PROSITE" id="PS50893"/>
    </source>
</evidence>
<sequence>MENETAIEIKNLSLLYESENATYEALKDINLTINRGEFICIVGSSGCGKSTLLSVLEGLNTATSGSVKINGKEIHGAGAERAVVFQSYSLFPWMTARENVAFAVYETSKKRGKKIPKKKASEIALSFLKRVELNGFEDKLPGELSGGMQQRVAIARAMACDPEILLMDEPFGALDAKIRENLQNLLLKMWREDEKKKTVVFVTHDLNEAELLADRIVFMIPKQIYAVIEDNLPRPRHYPYIQDSAEYKELYQKLVKYFYHETSELIDSEGAAL</sequence>
<evidence type="ECO:0000313" key="5">
    <source>
        <dbReference type="EMBL" id="EIC01327.1"/>
    </source>
</evidence>
<proteinExistence type="predicted"/>
<dbReference type="RefSeq" id="WP_002704989.1">
    <property type="nucleotide sequence ID" value="NZ_AGRW01000050.1"/>
</dbReference>
<keyword evidence="2" id="KW-0547">Nucleotide-binding</keyword>
<evidence type="ECO:0000313" key="6">
    <source>
        <dbReference type="Proteomes" id="UP000003571"/>
    </source>
</evidence>
<dbReference type="Proteomes" id="UP000003571">
    <property type="component" value="Unassembled WGS sequence"/>
</dbReference>
<evidence type="ECO:0000256" key="2">
    <source>
        <dbReference type="ARBA" id="ARBA00022741"/>
    </source>
</evidence>
<dbReference type="InterPro" id="IPR017871">
    <property type="entry name" value="ABC_transporter-like_CS"/>
</dbReference>
<dbReference type="Pfam" id="PF00005">
    <property type="entry name" value="ABC_tran"/>
    <property type="match status" value="1"/>
</dbReference>
<dbReference type="AlphaFoldDB" id="H7ELR9"/>
<dbReference type="STRING" id="907348.TresaDRAFT_1219"/>
<dbReference type="GO" id="GO:0005524">
    <property type="term" value="F:ATP binding"/>
    <property type="evidence" value="ECO:0007669"/>
    <property type="project" value="UniProtKB-KW"/>
</dbReference>
<dbReference type="Gene3D" id="3.40.50.300">
    <property type="entry name" value="P-loop containing nucleotide triphosphate hydrolases"/>
    <property type="match status" value="1"/>
</dbReference>
<name>H7ELR9_9SPIR</name>
<protein>
    <submittedName>
        <fullName evidence="5">ABC transporter related protein</fullName>
    </submittedName>
</protein>
<gene>
    <name evidence="5" type="ORF">TresaDRAFT_1219</name>
</gene>
<reference evidence="5 6" key="1">
    <citation type="submission" date="2011-09" db="EMBL/GenBank/DDBJ databases">
        <title>The draft genome of Treponema saccharophilum DSM 2985.</title>
        <authorList>
            <consortium name="US DOE Joint Genome Institute (JGI-PGF)"/>
            <person name="Lucas S."/>
            <person name="Copeland A."/>
            <person name="Lapidus A."/>
            <person name="Glavina del Rio T."/>
            <person name="Dalin E."/>
            <person name="Tice H."/>
            <person name="Bruce D."/>
            <person name="Goodwin L."/>
            <person name="Pitluck S."/>
            <person name="Peters L."/>
            <person name="Kyrpides N."/>
            <person name="Mavromatis K."/>
            <person name="Ivanova N."/>
            <person name="Markowitz V."/>
            <person name="Cheng J.-F."/>
            <person name="Hugenholtz P."/>
            <person name="Woyke T."/>
            <person name="Wu D."/>
            <person name="Gronow S."/>
            <person name="Wellnitz S."/>
            <person name="Brambilla E."/>
            <person name="Klenk H.-P."/>
            <person name="Eisen J.A."/>
        </authorList>
    </citation>
    <scope>NUCLEOTIDE SEQUENCE [LARGE SCALE GENOMIC DNA]</scope>
    <source>
        <strain evidence="5 6">DSM 2985</strain>
    </source>
</reference>
<dbReference type="PATRIC" id="fig|907348.3.peg.1863"/>
<keyword evidence="3" id="KW-0067">ATP-binding</keyword>
<accession>H7ELR9</accession>
<evidence type="ECO:0000256" key="3">
    <source>
        <dbReference type="ARBA" id="ARBA00022840"/>
    </source>
</evidence>
<dbReference type="InterPro" id="IPR003593">
    <property type="entry name" value="AAA+_ATPase"/>
</dbReference>
<dbReference type="OrthoDB" id="9801958at2"/>
<keyword evidence="6" id="KW-1185">Reference proteome</keyword>
<dbReference type="eggNOG" id="COG1116">
    <property type="taxonomic scope" value="Bacteria"/>
</dbReference>
<dbReference type="EMBL" id="AGRW01000050">
    <property type="protein sequence ID" value="EIC01327.1"/>
    <property type="molecule type" value="Genomic_DNA"/>
</dbReference>
<dbReference type="PANTHER" id="PTHR42788">
    <property type="entry name" value="TAURINE IMPORT ATP-BINDING PROTEIN-RELATED"/>
    <property type="match status" value="1"/>
</dbReference>
<dbReference type="InterPro" id="IPR003439">
    <property type="entry name" value="ABC_transporter-like_ATP-bd"/>
</dbReference>
<dbReference type="InterPro" id="IPR050166">
    <property type="entry name" value="ABC_transporter_ATP-bind"/>
</dbReference>
<dbReference type="SUPFAM" id="SSF52540">
    <property type="entry name" value="P-loop containing nucleoside triphosphate hydrolases"/>
    <property type="match status" value="1"/>
</dbReference>
<feature type="domain" description="ABC transporter" evidence="4">
    <location>
        <begin position="7"/>
        <end position="246"/>
    </location>
</feature>
<comment type="caution">
    <text evidence="5">The sequence shown here is derived from an EMBL/GenBank/DDBJ whole genome shotgun (WGS) entry which is preliminary data.</text>
</comment>
<dbReference type="PROSITE" id="PS00211">
    <property type="entry name" value="ABC_TRANSPORTER_1"/>
    <property type="match status" value="1"/>
</dbReference>
<dbReference type="PROSITE" id="PS50893">
    <property type="entry name" value="ABC_TRANSPORTER_2"/>
    <property type="match status" value="1"/>
</dbReference>
<dbReference type="InterPro" id="IPR027417">
    <property type="entry name" value="P-loop_NTPase"/>
</dbReference>
<organism evidence="5 6">
    <name type="scientific">Treponema saccharophilum DSM 2985</name>
    <dbReference type="NCBI Taxonomy" id="907348"/>
    <lineage>
        <taxon>Bacteria</taxon>
        <taxon>Pseudomonadati</taxon>
        <taxon>Spirochaetota</taxon>
        <taxon>Spirochaetia</taxon>
        <taxon>Spirochaetales</taxon>
        <taxon>Treponemataceae</taxon>
        <taxon>Treponema</taxon>
    </lineage>
</organism>